<evidence type="ECO:0000313" key="3">
    <source>
        <dbReference type="EMBL" id="SVB24340.1"/>
    </source>
</evidence>
<reference evidence="3" key="1">
    <citation type="submission" date="2018-05" db="EMBL/GenBank/DDBJ databases">
        <authorList>
            <person name="Lanie J.A."/>
            <person name="Ng W.-L."/>
            <person name="Kazmierczak K.M."/>
            <person name="Andrzejewski T.M."/>
            <person name="Davidsen T.M."/>
            <person name="Wayne K.J."/>
            <person name="Tettelin H."/>
            <person name="Glass J.I."/>
            <person name="Rusch D."/>
            <person name="Podicherti R."/>
            <person name="Tsui H.-C.T."/>
            <person name="Winkler M.E."/>
        </authorList>
    </citation>
    <scope>NUCLEOTIDE SEQUENCE</scope>
</reference>
<feature type="domain" description="D-apionate lactonase TIM barrel" evidence="2">
    <location>
        <begin position="271"/>
        <end position="491"/>
    </location>
</feature>
<dbReference type="InterPro" id="IPR058787">
    <property type="entry name" value="ApnL_M"/>
</dbReference>
<feature type="domain" description="D-apionate lactonase N-terminal" evidence="1">
    <location>
        <begin position="10"/>
        <end position="234"/>
    </location>
</feature>
<dbReference type="EMBL" id="UINC01034074">
    <property type="protein sequence ID" value="SVB24340.1"/>
    <property type="molecule type" value="Genomic_DNA"/>
</dbReference>
<dbReference type="InterPro" id="IPR058788">
    <property type="entry name" value="ApnL_N"/>
</dbReference>
<gene>
    <name evidence="3" type="ORF">METZ01_LOCUS177194</name>
</gene>
<sequence>MNTKLSPPVSYYGKDTPLPEHKELRAGPLSLMFEDGDLRYVRFGNQEIIRRVYVAIRDHNWDTILPKLSNLQMDIADEKFKITYDVENKQDNIHFFWQGTIIGEEDGTVTFSMDGEAISTFERNRIGFCLLHPMSCSNIPCRVEKIDGTIEKGIFPKFISPHQPFMDMQAISHQVETDLWAEVRFSGDIFEMEDQRNWTDASYKTYCTPLAVPYPVEVKAGTKISQSIRLTLKSESNKTKPIEKIARLENERDSHTIFTFDTEASHSIPRIGLGVASHGQPLSEKELERLKAINLSHLRVDIDFNLDYQQTLQRAINEAKLLNISLEIALHLDNSAEEQIKSWKRAVEQFEPPVTTYLIFHQDESSTSSKWIEIAHRYLSGAKIGAGTNAYFTELNRNRPSAERLDLICYSINPQVHAFDNSSLTETLEAQAITVESAQQFSAGLLLAVTPITFLPRFNPNAAAPESAPKAGELPAQVDVRQMSLYGAGWT</sequence>
<proteinExistence type="predicted"/>
<feature type="non-terminal residue" evidence="3">
    <location>
        <position position="491"/>
    </location>
</feature>
<dbReference type="Pfam" id="PF25838">
    <property type="entry name" value="Apionate_lact_M"/>
    <property type="match status" value="1"/>
</dbReference>
<accession>A0A382CE88</accession>
<evidence type="ECO:0000259" key="2">
    <source>
        <dbReference type="Pfam" id="PF25838"/>
    </source>
</evidence>
<dbReference type="Pfam" id="PF25837">
    <property type="entry name" value="Apionate_lact_N"/>
    <property type="match status" value="1"/>
</dbReference>
<organism evidence="3">
    <name type="scientific">marine metagenome</name>
    <dbReference type="NCBI Taxonomy" id="408172"/>
    <lineage>
        <taxon>unclassified sequences</taxon>
        <taxon>metagenomes</taxon>
        <taxon>ecological metagenomes</taxon>
    </lineage>
</organism>
<evidence type="ECO:0000259" key="1">
    <source>
        <dbReference type="Pfam" id="PF25837"/>
    </source>
</evidence>
<protein>
    <submittedName>
        <fullName evidence="3">Uncharacterized protein</fullName>
    </submittedName>
</protein>
<dbReference type="AlphaFoldDB" id="A0A382CE88"/>
<name>A0A382CE88_9ZZZZ</name>